<dbReference type="EMBL" id="JAPWTJ010001461">
    <property type="protein sequence ID" value="KAJ8971567.1"/>
    <property type="molecule type" value="Genomic_DNA"/>
</dbReference>
<dbReference type="PANTHER" id="PTHR19991:SF3">
    <property type="entry name" value="LETHAL (2) 01289, ISOFORM F"/>
    <property type="match status" value="1"/>
</dbReference>
<accession>A0ABQ9J2L2</accession>
<feature type="region of interest" description="Disordered" evidence="1">
    <location>
        <begin position="1109"/>
        <end position="1146"/>
    </location>
</feature>
<proteinExistence type="predicted"/>
<feature type="region of interest" description="Disordered" evidence="1">
    <location>
        <begin position="68"/>
        <end position="87"/>
    </location>
</feature>
<feature type="region of interest" description="Disordered" evidence="1">
    <location>
        <begin position="123"/>
        <end position="151"/>
    </location>
</feature>
<feature type="transmembrane region" description="Helical" evidence="2">
    <location>
        <begin position="1981"/>
        <end position="2001"/>
    </location>
</feature>
<evidence type="ECO:0000256" key="2">
    <source>
        <dbReference type="SAM" id="Phobius"/>
    </source>
</evidence>
<reference evidence="4" key="1">
    <citation type="journal article" date="2023" name="Insect Mol. Biol.">
        <title>Genome sequencing provides insights into the evolution of gene families encoding plant cell wall-degrading enzymes in longhorned beetles.</title>
        <authorList>
            <person name="Shin N.R."/>
            <person name="Okamura Y."/>
            <person name="Kirsch R."/>
            <person name="Pauchet Y."/>
        </authorList>
    </citation>
    <scope>NUCLEOTIDE SEQUENCE</scope>
    <source>
        <strain evidence="4">MMC_N1</strain>
    </source>
</reference>
<dbReference type="PROSITE" id="PS51352">
    <property type="entry name" value="THIOREDOXIN_2"/>
    <property type="match status" value="3"/>
</dbReference>
<comment type="caution">
    <text evidence="4">The sequence shown here is derived from an EMBL/GenBank/DDBJ whole genome shotgun (WGS) entry which is preliminary data.</text>
</comment>
<feature type="domain" description="Thioredoxin" evidence="3">
    <location>
        <begin position="1738"/>
        <end position="1878"/>
    </location>
</feature>
<organism evidence="4 5">
    <name type="scientific">Molorchus minor</name>
    <dbReference type="NCBI Taxonomy" id="1323400"/>
    <lineage>
        <taxon>Eukaryota</taxon>
        <taxon>Metazoa</taxon>
        <taxon>Ecdysozoa</taxon>
        <taxon>Arthropoda</taxon>
        <taxon>Hexapoda</taxon>
        <taxon>Insecta</taxon>
        <taxon>Pterygota</taxon>
        <taxon>Neoptera</taxon>
        <taxon>Endopterygota</taxon>
        <taxon>Coleoptera</taxon>
        <taxon>Polyphaga</taxon>
        <taxon>Cucujiformia</taxon>
        <taxon>Chrysomeloidea</taxon>
        <taxon>Cerambycidae</taxon>
        <taxon>Lamiinae</taxon>
        <taxon>Monochamini</taxon>
        <taxon>Molorchus</taxon>
    </lineage>
</organism>
<feature type="compositionally biased region" description="Acidic residues" evidence="1">
    <location>
        <begin position="1112"/>
        <end position="1138"/>
    </location>
</feature>
<dbReference type="InterPro" id="IPR013766">
    <property type="entry name" value="Thioredoxin_domain"/>
</dbReference>
<feature type="compositionally biased region" description="Basic and acidic residues" evidence="1">
    <location>
        <begin position="1563"/>
        <end position="1575"/>
    </location>
</feature>
<dbReference type="SUPFAM" id="SSF52833">
    <property type="entry name" value="Thioredoxin-like"/>
    <property type="match status" value="12"/>
</dbReference>
<feature type="domain" description="Thioredoxin" evidence="3">
    <location>
        <begin position="758"/>
        <end position="894"/>
    </location>
</feature>
<name>A0ABQ9J2L2_9CUCU</name>
<feature type="region of interest" description="Disordered" evidence="1">
    <location>
        <begin position="1"/>
        <end position="25"/>
    </location>
</feature>
<feature type="region of interest" description="Disordered" evidence="1">
    <location>
        <begin position="1210"/>
        <end position="1278"/>
    </location>
</feature>
<dbReference type="CDD" id="cd02961">
    <property type="entry name" value="PDI_a_family"/>
    <property type="match status" value="8"/>
</dbReference>
<protein>
    <recommendedName>
        <fullName evidence="3">Thioredoxin domain-containing protein</fullName>
    </recommendedName>
</protein>
<feature type="domain" description="Thioredoxin" evidence="3">
    <location>
        <begin position="436"/>
        <end position="577"/>
    </location>
</feature>
<gene>
    <name evidence="4" type="ORF">NQ317_004121</name>
</gene>
<keyword evidence="2" id="KW-0472">Membrane</keyword>
<dbReference type="PANTHER" id="PTHR19991">
    <property type="entry name" value="L 2 01289"/>
    <property type="match status" value="1"/>
</dbReference>
<dbReference type="InterPro" id="IPR036249">
    <property type="entry name" value="Thioredoxin-like_sf"/>
</dbReference>
<sequence length="2018" mass="231672">MPGLRGGAKGVRAPGPAVNDGDPAGPQKKAVLLNYIWWTGDSFGGITPIFSSRGLRCAETVIVVRQPNNSPGPRLGPATMWEPSKLSSDDCRRRRRRWWEWEIATTPMPSLSGRQHVVVAAASGAGDGQARPDDEPRARHRGGHGQAAGARTQREGLCGRVLVVDARSCTTCDKVLHELEQIDDDTDSFGVDFVKINDKRLAKQYGVTKFPALTYFREKQPIIYEGDLMDEESVLDFLTSLEAMDLPDRIEEVNARILDKIVQETDYVAVLFCPDAKTCFTEGVNKPECKKCSKVLMELENIDDEADQLGIGFVKINDENLADEYNLGSLPALVYYRHQIPIIYEGELTKEEDVLEWLVQHKSTGDEDDVIEDVTLKTLTTLISSVDHLAVLFYDHGDDDSMQVLEELEHIDDDCDKYGIQFVKIDDPQAVDEFGLDTLPALVYFEKGIPNVYDGDLEQEDEILEWLVEQLEKDEIEDVTDEMLDKLIAEGKNLAVLFYDDDDRKSQKVLNELENIDDECDQLGIVFVKIDNDDEAKEYGIEKIPSLVYFENGIPTLYEGNLEEEEKVLKWLEHQVKSDEIEDVTDEMLDMILAKKQFVAVLFYDKDQKKSQKVLAELENIDDECDQNNIVFVKIDNDDEAKEYGIDVIPSLVLFEKKIPHLYEGDLTKEEELLGWLLHQKRHSEIPDITNEMMDLLIDSQKHLAVLFYDKDDKQDIRVLNELENIDDDLEKHEIVIVRIDNDAEAKEYGIDHLPTLVYFEDKIPSIYEGDLMNEDEVLQWLIEQKETATIEEVTDEILEDLIQEHEYVVVYFSGTCEEGEKCDKILDELENIDDELDESGIIFVTTEDLVLAKKYGVKNFPKLVFFRNKEPLVYTGDIEDEDEVLAWLTDENTLEIPDRIEEVNSKMLDKILSENEHVVVYFYKEGDKRSQKILQELENIDDDCEDKDIDFVKISDDGIQKEYDLPSLPTVAFYRNRFREIYTGDMMHEEAILDWILELRDSDPDVIESVDRKTLQVLINDVEHLAVLFYSDDCDECEEVLEELETIDDDADKHGIQFVKSKDQKLASEIGIFSFPALVYYETGVPIMYDESAVSDLRNEDKVLEWLVEEKSDDSDQEDGDDGTDEDDDDDDDDTGEDGSVQNFDQLIRGFVSGKNGAARDGPGWLFLHRNGRQGSASQPLVRTVPVLPQAPTGGSKVAKLQPRIGAKKVTGKPAPKQLPKPTKAAKNEEKPTPMKTVSKANHPIKLPPVKDTKNGKQKNNPAPTKGEKGKGKKGFFGTGNLFDETEVLEWMMDQKNDQSIEEINREKLFHYIETKEFLAVVFYKDEDPDSPRVLRHIELIDDEASEYGIKIVKMKDRLMAKKFGWRNPPGITYFRKGKPINYDGDIDDEEEVLDWLTDPENMELTDHIERVNRKMFEKIKQRSDYVAVFLYSSDCKQCPKVLSAVEHIDDEADTAGINFVKIDDKQMAKELGVFALPAILFFKSGSKEPVIYAGDLHDEHQILSWLLTQKDPSGDVIEATEGSELITLIDNEEALAVYFWNKTLCDACEQEQQQHGRRQRKSSEEDAEKKNNDNDECQQCMEILDELENIDDDCERHGIKFVKTQDLRIAEQYGATDFPILMYFEQGVGGVFEGDLAEEEEVLQWLIQQRTEDRIELITRVMLENLVEDTQYLAVYFYKQNCHICEQILEELEKIDDELDVYGIHLVRIQDPQLAKRYSIKTFPALVYFRNGNPLLFEGDLQNEQSVLEWLIDDDNRELADEIESVNERMLARLLNESPFLAVFFYDDDCPECSEILENLEEIDGEADLFGIDFVKICSAEAAAEQGLHTLPALMYFRKKKPMVYDGDLTQADRVLDWLTSQDVFEIKNEIEEVNKKMLEKLLEENEYVTVFFYELTSEESKVIMEHLENIDSETDNFDITFVKMADPRYARKWGVTHLPAIVYFRRRFPSIYRGDLHSEVDVLEWLRKNRFRQPELNLFMYALMAIIVAFVIYTAFLLQCFKTTPTTVVAHTKQS</sequence>
<feature type="region of interest" description="Disordered" evidence="1">
    <location>
        <begin position="1554"/>
        <end position="1575"/>
    </location>
</feature>
<evidence type="ECO:0000256" key="1">
    <source>
        <dbReference type="SAM" id="MobiDB-lite"/>
    </source>
</evidence>
<dbReference type="Gene3D" id="3.40.30.10">
    <property type="entry name" value="Glutaredoxin"/>
    <property type="match status" value="15"/>
</dbReference>
<keyword evidence="2" id="KW-1133">Transmembrane helix</keyword>
<keyword evidence="2" id="KW-0812">Transmembrane</keyword>
<evidence type="ECO:0000313" key="4">
    <source>
        <dbReference type="EMBL" id="KAJ8971567.1"/>
    </source>
</evidence>
<dbReference type="Proteomes" id="UP001162164">
    <property type="component" value="Unassembled WGS sequence"/>
</dbReference>
<keyword evidence="5" id="KW-1185">Reference proteome</keyword>
<evidence type="ECO:0000259" key="3">
    <source>
        <dbReference type="PROSITE" id="PS51352"/>
    </source>
</evidence>
<evidence type="ECO:0000313" key="5">
    <source>
        <dbReference type="Proteomes" id="UP001162164"/>
    </source>
</evidence>